<name>A0A7J6P460_PEROL</name>
<feature type="region of interest" description="Disordered" evidence="1">
    <location>
        <begin position="26"/>
        <end position="70"/>
    </location>
</feature>
<organism evidence="2 3">
    <name type="scientific">Perkinsus olseni</name>
    <name type="common">Perkinsus atlanticus</name>
    <dbReference type="NCBI Taxonomy" id="32597"/>
    <lineage>
        <taxon>Eukaryota</taxon>
        <taxon>Sar</taxon>
        <taxon>Alveolata</taxon>
        <taxon>Perkinsozoa</taxon>
        <taxon>Perkinsea</taxon>
        <taxon>Perkinsida</taxon>
        <taxon>Perkinsidae</taxon>
        <taxon>Perkinsus</taxon>
    </lineage>
</organism>
<gene>
    <name evidence="2" type="ORF">FOZ60_016720</name>
</gene>
<dbReference type="AlphaFoldDB" id="A0A7J6P460"/>
<dbReference type="OrthoDB" id="10280629at2759"/>
<comment type="caution">
    <text evidence="2">The sequence shown here is derived from an EMBL/GenBank/DDBJ whole genome shotgun (WGS) entry which is preliminary data.</text>
</comment>
<protein>
    <submittedName>
        <fullName evidence="2">Uncharacterized protein</fullName>
    </submittedName>
</protein>
<accession>A0A7J6P460</accession>
<evidence type="ECO:0000256" key="1">
    <source>
        <dbReference type="SAM" id="MobiDB-lite"/>
    </source>
</evidence>
<proteinExistence type="predicted"/>
<evidence type="ECO:0000313" key="3">
    <source>
        <dbReference type="Proteomes" id="UP000541610"/>
    </source>
</evidence>
<evidence type="ECO:0000313" key="2">
    <source>
        <dbReference type="EMBL" id="KAF4690885.1"/>
    </source>
</evidence>
<dbReference type="EMBL" id="JABANP010000090">
    <property type="protein sequence ID" value="KAF4690885.1"/>
    <property type="molecule type" value="Genomic_DNA"/>
</dbReference>
<sequence>MPTRNTFIGASVAAVMTANLPLGNALGSLSPHANVRTRTRPLRSRPSPPRQKASVTPGTPGLEPTCRYGSDEPYEESWRGLEIVLHEDVGLTTSFIACPKIGRQEAFEARFDGPSPGILRRYAGFTNDPNKNFFFNYVPDNTGVDPLRSLDVSALDDVLNRVHEVRDYLEGKQLDVGEMQAVVAAMNDFCPALMGALKKEYRTFPNLCKKYSTVAKATVRAVGAQGWNRDVRGRETYVSMMPGEDEVDAPVSTTGAP</sequence>
<reference evidence="2 3" key="1">
    <citation type="submission" date="2020-04" db="EMBL/GenBank/DDBJ databases">
        <title>Perkinsus olseni comparative genomics.</title>
        <authorList>
            <person name="Bogema D.R."/>
        </authorList>
    </citation>
    <scope>NUCLEOTIDE SEQUENCE [LARGE SCALE GENOMIC DNA]</scope>
    <source>
        <strain evidence="2">00978-12</strain>
    </source>
</reference>
<dbReference type="Proteomes" id="UP000541610">
    <property type="component" value="Unassembled WGS sequence"/>
</dbReference>